<organism evidence="2 3">
    <name type="scientific">Lachnotalea glycerini</name>
    <dbReference type="NCBI Taxonomy" id="1763509"/>
    <lineage>
        <taxon>Bacteria</taxon>
        <taxon>Bacillati</taxon>
        <taxon>Bacillota</taxon>
        <taxon>Clostridia</taxon>
        <taxon>Lachnospirales</taxon>
        <taxon>Lachnospiraceae</taxon>
        <taxon>Lachnotalea</taxon>
    </lineage>
</organism>
<dbReference type="SUPFAM" id="SSF53067">
    <property type="entry name" value="Actin-like ATPase domain"/>
    <property type="match status" value="2"/>
</dbReference>
<comment type="caution">
    <text evidence="2">The sequence shown here is derived from an EMBL/GenBank/DDBJ whole genome shotgun (WGS) entry which is preliminary data.</text>
</comment>
<dbReference type="InterPro" id="IPR043129">
    <property type="entry name" value="ATPase_NBD"/>
</dbReference>
<dbReference type="Gene3D" id="3.30.420.40">
    <property type="match status" value="2"/>
</dbReference>
<proteinExistence type="predicted"/>
<feature type="domain" description="Actin-like protein N-terminal" evidence="1">
    <location>
        <begin position="35"/>
        <end position="126"/>
    </location>
</feature>
<evidence type="ECO:0000313" key="2">
    <source>
        <dbReference type="EMBL" id="RDY30007.1"/>
    </source>
</evidence>
<keyword evidence="3" id="KW-1185">Reference proteome</keyword>
<dbReference type="InterPro" id="IPR040607">
    <property type="entry name" value="ALP_N"/>
</dbReference>
<gene>
    <name evidence="2" type="ORF">CG710_016870</name>
</gene>
<protein>
    <submittedName>
        <fullName evidence="2">Plasmid segregation actin-type ATPase ParM</fullName>
    </submittedName>
</protein>
<reference evidence="2 3" key="1">
    <citation type="journal article" date="2017" name="Genome Announc.">
        <title>Draft Genome Sequence of a Sporulating and Motile Strain of Lachnotalea glycerini Isolated from Water in Quebec City, Canada.</title>
        <authorList>
            <person name="Maheux A.F."/>
            <person name="Boudreau D.K."/>
            <person name="Berube E."/>
            <person name="Boissinot M."/>
            <person name="Raymond F."/>
            <person name="Brodeur S."/>
            <person name="Corbeil J."/>
            <person name="Isabel S."/>
            <person name="Omar R.F."/>
            <person name="Bergeron M.G."/>
        </authorList>
    </citation>
    <scope>NUCLEOTIDE SEQUENCE [LARGE SCALE GENOMIC DNA]</scope>
    <source>
        <strain evidence="2 3">CCRI-19302</strain>
    </source>
</reference>
<dbReference type="RefSeq" id="WP_115804254.1">
    <property type="nucleotide sequence ID" value="NZ_NOKA02000052.1"/>
</dbReference>
<dbReference type="Pfam" id="PF17989">
    <property type="entry name" value="ALP_N"/>
    <property type="match status" value="1"/>
</dbReference>
<evidence type="ECO:0000259" key="1">
    <source>
        <dbReference type="Pfam" id="PF17989"/>
    </source>
</evidence>
<name>A0A371JBF9_9FIRM</name>
<dbReference type="AlphaFoldDB" id="A0A371JBF9"/>
<dbReference type="Proteomes" id="UP000216411">
    <property type="component" value="Unassembled WGS sequence"/>
</dbReference>
<dbReference type="EMBL" id="NOKA02000052">
    <property type="protein sequence ID" value="RDY30007.1"/>
    <property type="molecule type" value="Genomic_DNA"/>
</dbReference>
<accession>A0A371JBF9</accession>
<evidence type="ECO:0000313" key="3">
    <source>
        <dbReference type="Proteomes" id="UP000216411"/>
    </source>
</evidence>
<sequence>MMKSVSEVFVTGIKEITTIPALYKDTLEYKGKYYRVGTNRQEVKDTKTEDDSFKLLTYAAIAKELKRRGLKESKVFLAVGLPLTRFGAEKKPFIKYLMEEKDVTFIFEQVSYHIVIDNVVVFPQCYAAVADRLPSFAKKTLVVDIGSWTIDIMPVIDRAPDESHCATIPRGLIICIRSINEQCVRQLNGEVDEAEIQQFMRYGTIDIDERYQKIIKEEITSFVERVYNSIREYGYNLATTPIVFVGGGAVVMKNFGSYNQKNISYILDVKANAKGYEYLATMAMRNMMKRA</sequence>
<dbReference type="OrthoDB" id="9769994at2"/>
<dbReference type="CDD" id="cd10227">
    <property type="entry name" value="ASKHA_NBD_ParM-like"/>
    <property type="match status" value="1"/>
</dbReference>